<evidence type="ECO:0000313" key="3">
    <source>
        <dbReference type="Proteomes" id="UP000664417"/>
    </source>
</evidence>
<accession>A0A8J7Q9U1</accession>
<dbReference type="EMBL" id="JAFREP010000017">
    <property type="protein sequence ID" value="MBO1320520.1"/>
    <property type="molecule type" value="Genomic_DNA"/>
</dbReference>
<keyword evidence="1" id="KW-0472">Membrane</keyword>
<keyword evidence="3" id="KW-1185">Reference proteome</keyword>
<protein>
    <submittedName>
        <fullName evidence="2">Uncharacterized protein</fullName>
    </submittedName>
</protein>
<dbReference type="AlphaFoldDB" id="A0A8J7Q9U1"/>
<evidence type="ECO:0000313" key="2">
    <source>
        <dbReference type="EMBL" id="MBO1320520.1"/>
    </source>
</evidence>
<keyword evidence="1" id="KW-1133">Transmembrane helix</keyword>
<dbReference type="Proteomes" id="UP000664417">
    <property type="component" value="Unassembled WGS sequence"/>
</dbReference>
<evidence type="ECO:0000256" key="1">
    <source>
        <dbReference type="SAM" id="Phobius"/>
    </source>
</evidence>
<proteinExistence type="predicted"/>
<sequence>MHVVRYVIGWFVYRVKAGWWYFCLALKLWFAIGLDRDFDHTKDDEAVAREFSYPGKKEYRRHLNRPVE</sequence>
<comment type="caution">
    <text evidence="2">The sequence shown here is derived from an EMBL/GenBank/DDBJ whole genome shotgun (WGS) entry which is preliminary data.</text>
</comment>
<gene>
    <name evidence="2" type="ORF">J3U88_18735</name>
</gene>
<feature type="transmembrane region" description="Helical" evidence="1">
    <location>
        <begin position="17"/>
        <end position="34"/>
    </location>
</feature>
<keyword evidence="1" id="KW-0812">Transmembrane</keyword>
<dbReference type="RefSeq" id="WP_207860474.1">
    <property type="nucleotide sequence ID" value="NZ_JAFREP010000017.1"/>
</dbReference>
<organism evidence="2 3">
    <name type="scientific">Acanthopleuribacter pedis</name>
    <dbReference type="NCBI Taxonomy" id="442870"/>
    <lineage>
        <taxon>Bacteria</taxon>
        <taxon>Pseudomonadati</taxon>
        <taxon>Acidobacteriota</taxon>
        <taxon>Holophagae</taxon>
        <taxon>Acanthopleuribacterales</taxon>
        <taxon>Acanthopleuribacteraceae</taxon>
        <taxon>Acanthopleuribacter</taxon>
    </lineage>
</organism>
<reference evidence="2" key="1">
    <citation type="submission" date="2021-03" db="EMBL/GenBank/DDBJ databases">
        <authorList>
            <person name="Wang G."/>
        </authorList>
    </citation>
    <scope>NUCLEOTIDE SEQUENCE</scope>
    <source>
        <strain evidence="2">KCTC 12899</strain>
    </source>
</reference>
<name>A0A8J7Q9U1_9BACT</name>